<reference evidence="1 2" key="2">
    <citation type="journal article" date="2014" name="Int. J. Syst. Evol. Microbiol.">
        <title>Methanobacterium paludis sp. nov. and a novel strain of Methanobacterium lacus isolated from northern peatlands.</title>
        <authorList>
            <person name="Cadillo-Quiroz H."/>
            <person name="Brauer S.L."/>
            <person name="Goodson N."/>
            <person name="Yavitt J.B."/>
            <person name="Zinder S.H."/>
        </authorList>
    </citation>
    <scope>NUCLEOTIDE SEQUENCE [LARGE SCALE GENOMIC DNA]</scope>
    <source>
        <strain evidence="1 2">AL-21</strain>
    </source>
</reference>
<protein>
    <submittedName>
        <fullName evidence="1">Uncharacterized protein</fullName>
    </submittedName>
</protein>
<dbReference type="AlphaFoldDB" id="F0TCN1"/>
<keyword evidence="2" id="KW-1185">Reference proteome</keyword>
<accession>F0TCN1</accession>
<dbReference type="EMBL" id="CP002551">
    <property type="protein sequence ID" value="ADZ09308.1"/>
    <property type="molecule type" value="Genomic_DNA"/>
</dbReference>
<evidence type="ECO:0000313" key="2">
    <source>
        <dbReference type="Proteomes" id="UP000007490"/>
    </source>
</evidence>
<sequence>MSKREHETLFERKTNVGPFSNCADIKPQKEGFNDAICEVCEKVFKTNENVYICPECIKKEKYKGQVDLKE</sequence>
<reference evidence="2" key="1">
    <citation type="submission" date="2011-02" db="EMBL/GenBank/DDBJ databases">
        <title>Complete sequence of Methanobacterium sp. AL-21.</title>
        <authorList>
            <consortium name="US DOE Joint Genome Institute"/>
            <person name="Lucas S."/>
            <person name="Copeland A."/>
            <person name="Lapidus A."/>
            <person name="Cheng J.-F."/>
            <person name="Goodwin L."/>
            <person name="Pitluck S."/>
            <person name="Chertkov O."/>
            <person name="Detter J.C."/>
            <person name="Han C."/>
            <person name="Tapia R."/>
            <person name="Land M."/>
            <person name="Hauser L."/>
            <person name="Kyrpides N."/>
            <person name="Ivanova N."/>
            <person name="Mikhailova N."/>
            <person name="Pagani I."/>
            <person name="Cadillo-Quiroz H."/>
            <person name="Imachi H."/>
            <person name="Zinder S."/>
            <person name="Liu W."/>
            <person name="Woyke T."/>
        </authorList>
    </citation>
    <scope>NUCLEOTIDE SEQUENCE [LARGE SCALE GENOMIC DNA]</scope>
    <source>
        <strain evidence="2">AL-21</strain>
    </source>
</reference>
<dbReference type="KEGG" id="mel:Metbo_1061"/>
<dbReference type="Proteomes" id="UP000007490">
    <property type="component" value="Chromosome"/>
</dbReference>
<organism evidence="1 2">
    <name type="scientific">Methanobacterium lacus (strain AL-21)</name>
    <dbReference type="NCBI Taxonomy" id="877455"/>
    <lineage>
        <taxon>Archaea</taxon>
        <taxon>Methanobacteriati</taxon>
        <taxon>Methanobacteriota</taxon>
        <taxon>Methanomada group</taxon>
        <taxon>Methanobacteria</taxon>
        <taxon>Methanobacteriales</taxon>
        <taxon>Methanobacteriaceae</taxon>
        <taxon>Methanobacterium</taxon>
    </lineage>
</organism>
<name>F0TCN1_METLA</name>
<gene>
    <name evidence="1" type="ordered locus">Metbo_1061</name>
</gene>
<dbReference type="HOGENOM" id="CLU_2748204_0_0_2"/>
<evidence type="ECO:0000313" key="1">
    <source>
        <dbReference type="EMBL" id="ADZ09308.1"/>
    </source>
</evidence>
<proteinExistence type="predicted"/>